<name>A0ABR8E0A6_9NOSO</name>
<dbReference type="Proteomes" id="UP000623440">
    <property type="component" value="Unassembled WGS sequence"/>
</dbReference>
<dbReference type="EMBL" id="JACJSI010000202">
    <property type="protein sequence ID" value="MBD2534843.1"/>
    <property type="molecule type" value="Genomic_DNA"/>
</dbReference>
<organism evidence="1 2">
    <name type="scientific">Nostoc flagelliforme FACHB-838</name>
    <dbReference type="NCBI Taxonomy" id="2692904"/>
    <lineage>
        <taxon>Bacteria</taxon>
        <taxon>Bacillati</taxon>
        <taxon>Cyanobacteriota</taxon>
        <taxon>Cyanophyceae</taxon>
        <taxon>Nostocales</taxon>
        <taxon>Nostocaceae</taxon>
        <taxon>Nostoc</taxon>
    </lineage>
</organism>
<evidence type="ECO:0000313" key="1">
    <source>
        <dbReference type="EMBL" id="MBD2534843.1"/>
    </source>
</evidence>
<protein>
    <submittedName>
        <fullName evidence="1">Uncharacterized protein</fullName>
    </submittedName>
</protein>
<dbReference type="RefSeq" id="WP_190945718.1">
    <property type="nucleotide sequence ID" value="NZ_JACJSI010000202.1"/>
</dbReference>
<evidence type="ECO:0000313" key="2">
    <source>
        <dbReference type="Proteomes" id="UP000623440"/>
    </source>
</evidence>
<proteinExistence type="predicted"/>
<gene>
    <name evidence="1" type="ORF">H6G97_37515</name>
</gene>
<accession>A0ABR8E0A6</accession>
<keyword evidence="2" id="KW-1185">Reference proteome</keyword>
<reference evidence="1 2" key="1">
    <citation type="journal article" date="2020" name="ISME J.">
        <title>Comparative genomics reveals insights into cyanobacterial evolution and habitat adaptation.</title>
        <authorList>
            <person name="Chen M.Y."/>
            <person name="Teng W.K."/>
            <person name="Zhao L."/>
            <person name="Hu C.X."/>
            <person name="Zhou Y.K."/>
            <person name="Han B.P."/>
            <person name="Song L.R."/>
            <person name="Shu W.S."/>
        </authorList>
    </citation>
    <scope>NUCLEOTIDE SEQUENCE [LARGE SCALE GENOMIC DNA]</scope>
    <source>
        <strain evidence="1 2">FACHB-838</strain>
    </source>
</reference>
<sequence length="439" mass="50115">MLFEFTPTIKAGIEAGNYLEVFSNGVSTGIARDTATGKLVGYAISARVGDNLVSPLFTPVQFLMKGANMVQTYIDFQKNYREMSFVQVGLKSLQTNIEILQSTTDLIGVGTVASVALKAVNLHQILKLKKGVEQIRFEVKNGFINLNQALKDQGAEIRQIIEDVAQDISFEQHRIVLVQGYTLFIQAHKQLQAAIRLQDFSQRNAEIAEVRSMLLKALANYTNPRLLEEISAPGRLRTFECTWAIEQAIATTYQVQNEMSAVSDCLWRLCDKISEQTCMVIDSCQSYDELDFIFPEISRFRNHDFAILKTWQAQVDWMRSLSKSEIELLVNSDFNTSEAAHTFYINQATVLTIPPEQLAYEDLTEKSHFYSLRDQLIYMFKPDLRFEYEVYINEQASIAGYKTLVLNNLQKASNLAVTNLYYYFKIRDESNTEETLEYV</sequence>
<comment type="caution">
    <text evidence="1">The sequence shown here is derived from an EMBL/GenBank/DDBJ whole genome shotgun (WGS) entry which is preliminary data.</text>
</comment>